<dbReference type="GO" id="GO:0000323">
    <property type="term" value="C:lytic vacuole"/>
    <property type="evidence" value="ECO:0007669"/>
    <property type="project" value="TreeGrafter"/>
</dbReference>
<feature type="region of interest" description="Disordered" evidence="4">
    <location>
        <begin position="347"/>
        <end position="397"/>
    </location>
</feature>
<evidence type="ECO:0000256" key="3">
    <source>
        <dbReference type="ARBA" id="ARBA00023054"/>
    </source>
</evidence>
<keyword evidence="6" id="KW-1185">Reference proteome</keyword>
<evidence type="ECO:0000313" key="6">
    <source>
        <dbReference type="Proteomes" id="UP001280581"/>
    </source>
</evidence>
<evidence type="ECO:0000256" key="4">
    <source>
        <dbReference type="SAM" id="MobiDB-lite"/>
    </source>
</evidence>
<proteinExistence type="inferred from homology"/>
<dbReference type="Proteomes" id="UP001280581">
    <property type="component" value="Unassembled WGS sequence"/>
</dbReference>
<evidence type="ECO:0000313" key="5">
    <source>
        <dbReference type="EMBL" id="KAK3209741.1"/>
    </source>
</evidence>
<feature type="compositionally biased region" description="Polar residues" evidence="4">
    <location>
        <begin position="80"/>
        <end position="89"/>
    </location>
</feature>
<dbReference type="EMBL" id="WVTA01000005">
    <property type="protein sequence ID" value="KAK3209741.1"/>
    <property type="molecule type" value="Genomic_DNA"/>
</dbReference>
<feature type="compositionally biased region" description="Basic and acidic residues" evidence="4">
    <location>
        <begin position="347"/>
        <end position="394"/>
    </location>
</feature>
<dbReference type="PANTHER" id="PTHR15157:SF5">
    <property type="entry name" value="UV RADIATION RESISTANCE-ASSOCIATED GENE PROTEIN"/>
    <property type="match status" value="1"/>
</dbReference>
<feature type="compositionally biased region" description="Basic and acidic residues" evidence="4">
    <location>
        <begin position="90"/>
        <end position="108"/>
    </location>
</feature>
<comment type="similarity">
    <text evidence="1">Belongs to the ATG14 family.</text>
</comment>
<protein>
    <recommendedName>
        <fullName evidence="2">Autophagy-related protein 14</fullName>
    </recommendedName>
</protein>
<dbReference type="Pfam" id="PF10186">
    <property type="entry name" value="ATG14"/>
    <property type="match status" value="1"/>
</dbReference>
<comment type="caution">
    <text evidence="5">The sequence shown here is derived from an EMBL/GenBank/DDBJ whole genome shotgun (WGS) entry which is preliminary data.</text>
</comment>
<dbReference type="AlphaFoldDB" id="A0AAN6LYZ9"/>
<dbReference type="GO" id="GO:0005768">
    <property type="term" value="C:endosome"/>
    <property type="evidence" value="ECO:0007669"/>
    <property type="project" value="TreeGrafter"/>
</dbReference>
<reference evidence="5 6" key="1">
    <citation type="submission" date="2021-02" db="EMBL/GenBank/DDBJ databases">
        <title>Genome assembly of Pseudopithomyces chartarum.</title>
        <authorList>
            <person name="Jauregui R."/>
            <person name="Singh J."/>
            <person name="Voisey C."/>
        </authorList>
    </citation>
    <scope>NUCLEOTIDE SEQUENCE [LARGE SCALE GENOMIC DNA]</scope>
    <source>
        <strain evidence="5 6">AGR01</strain>
    </source>
</reference>
<sequence>MAGSQYSPHDEADALPLARDRPWLLPYNRKLRHLQGITIRNLTLDSAPSRPRGKTIDDDGIPSTLKSPTKVLALRESRGLNHSRSSSDLNSRHVNNENAHHLSPEKPRRPGVSGALRRRSTLEWTGANPLVRQKKLEDIADARMADTFFTIHVHGLEDPVYISEVAEKTMNPNFRFFDLSSSGPAVTRLDQLTVNVWARNESTNGWHYLIQFSARLGSLQFIGKTLGKFRHPLPQNCLLFHMTDGIYTSFPDMPIDEMLRSNNLAPPKENPEGPLNTSSYDAILRLNTLDDCIQDALATRDRLASEIEEILRDNREGIDAVEQVPEAEDRLKTVEAAVVAERRRVEATRRRVEEKRSNTQRRRELMQKGRESQAEREKEVETERATHAALRESDIQSQDDVAGQRRRLCEDLQNVYPIEPVKGKALLFTVRGLLLPNSEFEDAKEDVTSAALGYVAEMVSILSLYHDLLLPYPIRVSGSTSTIDDPLAMSTTSQPTPRTYPLFMKGVVRYRFEYAVFLLNKNIEILSNHIGIKPLDIRQTLPNLKYLLFVATAGKGELPARKAGGIKGLLRQQGMLSRTASMDSTRTASSTNTAIIEPKPPLQLRANGVKQGYPSASDENHMMLGGGLQMKGNGSVFPGSPLREMG</sequence>
<dbReference type="GO" id="GO:0000149">
    <property type="term" value="F:SNARE binding"/>
    <property type="evidence" value="ECO:0007669"/>
    <property type="project" value="TreeGrafter"/>
</dbReference>
<dbReference type="PANTHER" id="PTHR15157">
    <property type="entry name" value="UV RADIATION RESISTANCE-ASSOCIATED GENE PROTEIN"/>
    <property type="match status" value="1"/>
</dbReference>
<accession>A0AAN6LYZ9</accession>
<dbReference type="InterPro" id="IPR018791">
    <property type="entry name" value="UV_resistance/autophagy_Atg14"/>
</dbReference>
<evidence type="ECO:0000256" key="1">
    <source>
        <dbReference type="ARBA" id="ARBA00009574"/>
    </source>
</evidence>
<evidence type="ECO:0000256" key="2">
    <source>
        <dbReference type="ARBA" id="ARBA00013807"/>
    </source>
</evidence>
<organism evidence="5 6">
    <name type="scientific">Pseudopithomyces chartarum</name>
    <dbReference type="NCBI Taxonomy" id="1892770"/>
    <lineage>
        <taxon>Eukaryota</taxon>
        <taxon>Fungi</taxon>
        <taxon>Dikarya</taxon>
        <taxon>Ascomycota</taxon>
        <taxon>Pezizomycotina</taxon>
        <taxon>Dothideomycetes</taxon>
        <taxon>Pleosporomycetidae</taxon>
        <taxon>Pleosporales</taxon>
        <taxon>Massarineae</taxon>
        <taxon>Didymosphaeriaceae</taxon>
        <taxon>Pseudopithomyces</taxon>
    </lineage>
</organism>
<dbReference type="GO" id="GO:0032991">
    <property type="term" value="C:protein-containing complex"/>
    <property type="evidence" value="ECO:0007669"/>
    <property type="project" value="UniProtKB-ARBA"/>
</dbReference>
<name>A0AAN6LYZ9_9PLEO</name>
<dbReference type="GO" id="GO:0035493">
    <property type="term" value="P:SNARE complex assembly"/>
    <property type="evidence" value="ECO:0007669"/>
    <property type="project" value="TreeGrafter"/>
</dbReference>
<gene>
    <name evidence="5" type="ORF">GRF29_44g515950</name>
</gene>
<feature type="region of interest" description="Disordered" evidence="4">
    <location>
        <begin position="44"/>
        <end position="118"/>
    </location>
</feature>
<keyword evidence="3" id="KW-0175">Coiled coil</keyword>